<name>A0ABT8XLG3_9HYPH</name>
<dbReference type="EMBL" id="WHSC02000014">
    <property type="protein sequence ID" value="MDO6124570.1"/>
    <property type="molecule type" value="Genomic_DNA"/>
</dbReference>
<organism evidence="1 2">
    <name type="scientific">Shinella curvata</name>
    <dbReference type="NCBI Taxonomy" id="1817964"/>
    <lineage>
        <taxon>Bacteria</taxon>
        <taxon>Pseudomonadati</taxon>
        <taxon>Pseudomonadota</taxon>
        <taxon>Alphaproteobacteria</taxon>
        <taxon>Hyphomicrobiales</taxon>
        <taxon>Rhizobiaceae</taxon>
        <taxon>Shinella</taxon>
    </lineage>
</organism>
<dbReference type="Proteomes" id="UP001177080">
    <property type="component" value="Unassembled WGS sequence"/>
</dbReference>
<sequence>MNSGIFEPSELAEMRDVFDEITSQPWFSRDPGAKKAFAKYLLDAYPGGTFNPATDKPMLEATARAHYGRDAG</sequence>
<evidence type="ECO:0000313" key="2">
    <source>
        <dbReference type="Proteomes" id="UP001177080"/>
    </source>
</evidence>
<comment type="caution">
    <text evidence="1">The sequence shown here is derived from an EMBL/GenBank/DDBJ whole genome shotgun (WGS) entry which is preliminary data.</text>
</comment>
<protein>
    <submittedName>
        <fullName evidence="1">Uncharacterized protein</fullName>
    </submittedName>
</protein>
<evidence type="ECO:0000313" key="1">
    <source>
        <dbReference type="EMBL" id="MDO6124570.1"/>
    </source>
</evidence>
<gene>
    <name evidence="1" type="ORF">GB928_025610</name>
</gene>
<accession>A0ABT8XLG3</accession>
<keyword evidence="2" id="KW-1185">Reference proteome</keyword>
<dbReference type="RefSeq" id="WP_244763899.1">
    <property type="nucleotide sequence ID" value="NZ_JALJCJ010000010.1"/>
</dbReference>
<proteinExistence type="predicted"/>
<reference evidence="1" key="1">
    <citation type="submission" date="2022-04" db="EMBL/GenBank/DDBJ databases">
        <title>Shinella lacus sp. nov., a novel member of the genus Shinella from water.</title>
        <authorList>
            <person name="Deng Y."/>
        </authorList>
    </citation>
    <scope>NUCLEOTIDE SEQUENCE</scope>
    <source>
        <strain evidence="1">JCM 31239</strain>
    </source>
</reference>